<dbReference type="AlphaFoldDB" id="A0A839UNX5"/>
<feature type="transmembrane region" description="Helical" evidence="1">
    <location>
        <begin position="35"/>
        <end position="56"/>
    </location>
</feature>
<protein>
    <submittedName>
        <fullName evidence="2">Uncharacterized protein</fullName>
    </submittedName>
</protein>
<keyword evidence="3" id="KW-1185">Reference proteome</keyword>
<evidence type="ECO:0000313" key="3">
    <source>
        <dbReference type="Proteomes" id="UP000559987"/>
    </source>
</evidence>
<proteinExistence type="predicted"/>
<evidence type="ECO:0000256" key="1">
    <source>
        <dbReference type="SAM" id="Phobius"/>
    </source>
</evidence>
<keyword evidence="1" id="KW-0812">Transmembrane</keyword>
<reference evidence="2 3" key="1">
    <citation type="submission" date="2020-08" db="EMBL/GenBank/DDBJ databases">
        <title>Genomic Encyclopedia of Type Strains, Phase III (KMG-III): the genomes of soil and plant-associated and newly described type strains.</title>
        <authorList>
            <person name="Whitman W."/>
        </authorList>
    </citation>
    <scope>NUCLEOTIDE SEQUENCE [LARGE SCALE GENOMIC DNA]</scope>
    <source>
        <strain evidence="2 3">CECT 8571</strain>
    </source>
</reference>
<dbReference type="EMBL" id="JACHXZ010000003">
    <property type="protein sequence ID" value="MBB3169453.1"/>
    <property type="molecule type" value="Genomic_DNA"/>
</dbReference>
<sequence length="125" mass="14081">MDIFFGVSFLFWPLILGLIARKITCVPKALLATLVRGYIALFISLLISVSFVFLYYQPLIECLSTLSEPIWSKCSALPSAPIEWFGEWNFATTSAIGISSVMYWLFKQNQFNKALKTDAQTARAV</sequence>
<gene>
    <name evidence="2" type="ORF">FHS30_002661</name>
</gene>
<accession>A0A839UNX5</accession>
<name>A0A839UNX5_9GAMM</name>
<dbReference type="RefSeq" id="WP_183910916.1">
    <property type="nucleotide sequence ID" value="NZ_JACHXZ010000003.1"/>
</dbReference>
<organism evidence="2 3">
    <name type="scientific">Simiduia aestuariiviva</name>
    <dbReference type="NCBI Taxonomy" id="1510459"/>
    <lineage>
        <taxon>Bacteria</taxon>
        <taxon>Pseudomonadati</taxon>
        <taxon>Pseudomonadota</taxon>
        <taxon>Gammaproteobacteria</taxon>
        <taxon>Cellvibrionales</taxon>
        <taxon>Cellvibrionaceae</taxon>
        <taxon>Simiduia</taxon>
    </lineage>
</organism>
<evidence type="ECO:0000313" key="2">
    <source>
        <dbReference type="EMBL" id="MBB3169453.1"/>
    </source>
</evidence>
<feature type="transmembrane region" description="Helical" evidence="1">
    <location>
        <begin position="88"/>
        <end position="106"/>
    </location>
</feature>
<keyword evidence="1" id="KW-1133">Transmembrane helix</keyword>
<dbReference type="Proteomes" id="UP000559987">
    <property type="component" value="Unassembled WGS sequence"/>
</dbReference>
<keyword evidence="1" id="KW-0472">Membrane</keyword>
<feature type="transmembrane region" description="Helical" evidence="1">
    <location>
        <begin position="6"/>
        <end position="23"/>
    </location>
</feature>
<comment type="caution">
    <text evidence="2">The sequence shown here is derived from an EMBL/GenBank/DDBJ whole genome shotgun (WGS) entry which is preliminary data.</text>
</comment>